<evidence type="ECO:0000259" key="3">
    <source>
        <dbReference type="PROSITE" id="PS50213"/>
    </source>
</evidence>
<evidence type="ECO:0000256" key="1">
    <source>
        <dbReference type="SAM" id="MobiDB-lite"/>
    </source>
</evidence>
<dbReference type="SMART" id="SM00554">
    <property type="entry name" value="FAS1"/>
    <property type="match status" value="4"/>
</dbReference>
<dbReference type="InParanoid" id="A0A6P6Y2X8"/>
<evidence type="ECO:0000313" key="4">
    <source>
        <dbReference type="Proteomes" id="UP000515146"/>
    </source>
</evidence>
<dbReference type="OMA" id="MPSHTIY"/>
<feature type="domain" description="FAS1" evidence="3">
    <location>
        <begin position="306"/>
        <end position="450"/>
    </location>
</feature>
<feature type="domain" description="FAS1" evidence="3">
    <location>
        <begin position="147"/>
        <end position="289"/>
    </location>
</feature>
<dbReference type="RefSeq" id="XP_027198709.1">
    <property type="nucleotide sequence ID" value="XM_027342908.1"/>
</dbReference>
<sequence>MIENNDNNNKRERIRNNPMMIISNDHCKNNISNQLFHHHHHDEQQQMNQQYSNDYSINNFINNNNHNNNNNDDNLKNNYKYQQQQHRNERLKRCRRSRFNSTLALPNFINNNNNYKMNSLLSILSILLFILIDININIVGIQASIQQRNALQVISENPELSMFKRMIENDSIFPSMFKSWKVTIFVPNDQAIKSFLERNSQQSDAFNSDLLKYHIVSASIKRNSWNEASPANALNGQYPPLFLTNIDNPLKPDEKLYYVNNALVSEAFEDLKGEGSNEDQSVYIIDEVLSSLKPNRQTAPTALELLKEPSIYGLDRFDMSSFLRKIQEKQLESIFSTPGTFFIPTKVASRGTPEFDQYVIQSHVVPDKSLFTRTMGDRRTYNTMAFDGNVDVELSFINKTVRFNIEQMYYIQTNTIKSNAIHKSGRVLSRMIMANIPVKNGVVHIIEKPLMLMDIAIRDFLREQNKLKRFYKLLEKHPDVLSDIDKHSNKTILAPDDNAFTNLMDNHQNFAGTGEESDEMKKLLLNHVVYHQVSSSDLKKSGGFANYTSANDVPVIFRLVGMEHNTRLTVESGGVNATSSLSDLGASDGILHIIDRVLGMPFKTIYEKLIDNPMLNETFQIGSQGGTQNWNSKLMDKNKRYTFFAPSNTAWMEFEKANPSEFKQLDQGLYPAISRAILDRHISAKGQYNKKDLEQTIKKVETVQGELIISPDPTTRDIYIEWEGQRAKIISSDINGLNGVIHIIDKVLAKRRDFQVNAAISSYSYCCHVLLYIIMGLVTIMFNRISLF</sequence>
<accession>A0A6P6Y2X8</accession>
<protein>
    <submittedName>
        <fullName evidence="5">Fasciclin-1-like</fullName>
    </submittedName>
</protein>
<dbReference type="GeneID" id="113792945"/>
<dbReference type="InterPro" id="IPR050904">
    <property type="entry name" value="Adhesion/Biosynth-related"/>
</dbReference>
<dbReference type="FunCoup" id="A0A6P6Y2X8">
    <property type="interactions" value="34"/>
</dbReference>
<keyword evidence="2" id="KW-1133">Transmembrane helix</keyword>
<dbReference type="InterPro" id="IPR000782">
    <property type="entry name" value="FAS1_domain"/>
</dbReference>
<dbReference type="Gene3D" id="2.30.180.10">
    <property type="entry name" value="FAS1 domain"/>
    <property type="match status" value="4"/>
</dbReference>
<dbReference type="KEGG" id="dpte:113792945"/>
<dbReference type="InterPro" id="IPR036378">
    <property type="entry name" value="FAS1_dom_sf"/>
</dbReference>
<feature type="transmembrane region" description="Helical" evidence="2">
    <location>
        <begin position="762"/>
        <end position="782"/>
    </location>
</feature>
<organism evidence="4 5">
    <name type="scientific">Dermatophagoides pteronyssinus</name>
    <name type="common">European house dust mite</name>
    <dbReference type="NCBI Taxonomy" id="6956"/>
    <lineage>
        <taxon>Eukaryota</taxon>
        <taxon>Metazoa</taxon>
        <taxon>Ecdysozoa</taxon>
        <taxon>Arthropoda</taxon>
        <taxon>Chelicerata</taxon>
        <taxon>Arachnida</taxon>
        <taxon>Acari</taxon>
        <taxon>Acariformes</taxon>
        <taxon>Sarcoptiformes</taxon>
        <taxon>Astigmata</taxon>
        <taxon>Psoroptidia</taxon>
        <taxon>Analgoidea</taxon>
        <taxon>Pyroglyphidae</taxon>
        <taxon>Dermatophagoidinae</taxon>
        <taxon>Dermatophagoides</taxon>
    </lineage>
</organism>
<dbReference type="SUPFAM" id="SSF82153">
    <property type="entry name" value="FAS1 domain"/>
    <property type="match status" value="4"/>
</dbReference>
<keyword evidence="2" id="KW-0812">Transmembrane</keyword>
<dbReference type="GO" id="GO:0005615">
    <property type="term" value="C:extracellular space"/>
    <property type="evidence" value="ECO:0007669"/>
    <property type="project" value="TreeGrafter"/>
</dbReference>
<dbReference type="PANTHER" id="PTHR10900">
    <property type="entry name" value="PERIOSTIN-RELATED"/>
    <property type="match status" value="1"/>
</dbReference>
<feature type="domain" description="FAS1" evidence="3">
    <location>
        <begin position="602"/>
        <end position="748"/>
    </location>
</feature>
<feature type="transmembrane region" description="Helical" evidence="2">
    <location>
        <begin position="120"/>
        <end position="141"/>
    </location>
</feature>
<keyword evidence="4" id="KW-1185">Reference proteome</keyword>
<feature type="domain" description="FAS1" evidence="3">
    <location>
        <begin position="454"/>
        <end position="598"/>
    </location>
</feature>
<evidence type="ECO:0000256" key="2">
    <source>
        <dbReference type="SAM" id="Phobius"/>
    </source>
</evidence>
<evidence type="ECO:0000313" key="5">
    <source>
        <dbReference type="RefSeq" id="XP_027198709.1"/>
    </source>
</evidence>
<dbReference type="PROSITE" id="PS50213">
    <property type="entry name" value="FAS1"/>
    <property type="match status" value="4"/>
</dbReference>
<gene>
    <name evidence="5" type="primary">LOC113792945</name>
</gene>
<proteinExistence type="predicted"/>
<keyword evidence="2" id="KW-0472">Membrane</keyword>
<feature type="region of interest" description="Disordered" evidence="1">
    <location>
        <begin position="57"/>
        <end position="76"/>
    </location>
</feature>
<name>A0A6P6Y2X8_DERPT</name>
<dbReference type="AlphaFoldDB" id="A0A6P6Y2X8"/>
<reference evidence="5" key="1">
    <citation type="submission" date="2025-08" db="UniProtKB">
        <authorList>
            <consortium name="RefSeq"/>
        </authorList>
    </citation>
    <scope>IDENTIFICATION</scope>
    <source>
        <strain evidence="5">Airmid</strain>
    </source>
</reference>
<dbReference type="OrthoDB" id="7700931at2759"/>
<dbReference type="Proteomes" id="UP000515146">
    <property type="component" value="Unplaced"/>
</dbReference>
<dbReference type="Pfam" id="PF02469">
    <property type="entry name" value="Fasciclin"/>
    <property type="match status" value="4"/>
</dbReference>
<dbReference type="PANTHER" id="PTHR10900:SF80">
    <property type="entry name" value="FASCICLIN-1"/>
    <property type="match status" value="1"/>
</dbReference>